<evidence type="ECO:0000259" key="1">
    <source>
        <dbReference type="Pfam" id="PF13302"/>
    </source>
</evidence>
<dbReference type="OrthoDB" id="9811523at2"/>
<dbReference type="Gene3D" id="3.40.630.30">
    <property type="match status" value="1"/>
</dbReference>
<dbReference type="AlphaFoldDB" id="A0A1H7FXL2"/>
<keyword evidence="3" id="KW-1185">Reference proteome</keyword>
<dbReference type="RefSeq" id="WP_090602479.1">
    <property type="nucleotide sequence ID" value="NZ_FNZR01000001.1"/>
</dbReference>
<name>A0A1H7FXL2_9SPHI</name>
<gene>
    <name evidence="2" type="ORF">SAMN05421740_101495</name>
</gene>
<proteinExistence type="predicted"/>
<feature type="domain" description="N-acetyltransferase" evidence="1">
    <location>
        <begin position="32"/>
        <end position="146"/>
    </location>
</feature>
<evidence type="ECO:0000313" key="3">
    <source>
        <dbReference type="Proteomes" id="UP000198916"/>
    </source>
</evidence>
<dbReference type="Pfam" id="PF13302">
    <property type="entry name" value="Acetyltransf_3"/>
    <property type="match status" value="1"/>
</dbReference>
<dbReference type="InterPro" id="IPR016181">
    <property type="entry name" value="Acyl_CoA_acyltransferase"/>
</dbReference>
<keyword evidence="2" id="KW-0808">Transferase</keyword>
<accession>A0A1H7FXL2</accession>
<dbReference type="STRING" id="332977.SAMN05421740_101495"/>
<dbReference type="SUPFAM" id="SSF55729">
    <property type="entry name" value="Acyl-CoA N-acyltransferases (Nat)"/>
    <property type="match status" value="1"/>
</dbReference>
<dbReference type="EMBL" id="FNZR01000001">
    <property type="protein sequence ID" value="SEK30651.1"/>
    <property type="molecule type" value="Genomic_DNA"/>
</dbReference>
<dbReference type="GO" id="GO:0016747">
    <property type="term" value="F:acyltransferase activity, transferring groups other than amino-acyl groups"/>
    <property type="evidence" value="ECO:0007669"/>
    <property type="project" value="InterPro"/>
</dbReference>
<protein>
    <submittedName>
        <fullName evidence="2">Acetyltransferase (GNAT) domain-containing protein</fullName>
    </submittedName>
</protein>
<organism evidence="2 3">
    <name type="scientific">Parapedobacter koreensis</name>
    <dbReference type="NCBI Taxonomy" id="332977"/>
    <lineage>
        <taxon>Bacteria</taxon>
        <taxon>Pseudomonadati</taxon>
        <taxon>Bacteroidota</taxon>
        <taxon>Sphingobacteriia</taxon>
        <taxon>Sphingobacteriales</taxon>
        <taxon>Sphingobacteriaceae</taxon>
        <taxon>Parapedobacter</taxon>
    </lineage>
</organism>
<sequence>MLFIVDRIIQILNSVRIESSDDHHVLSGNGVVLKVLTHTDVKAFFGLHREATGDEHFQNHPIQPEDTPESFTQRIVSACEMVWTIRLGSCPDTIIGDCALRYGNKRDDSLVVEGSITPSYRGQGIMAAAFSLVARFVKNNYDTTALTFTSTTITVVSQTQQTISLKKRV</sequence>
<evidence type="ECO:0000313" key="2">
    <source>
        <dbReference type="EMBL" id="SEK30651.1"/>
    </source>
</evidence>
<reference evidence="3" key="1">
    <citation type="submission" date="2016-10" db="EMBL/GenBank/DDBJ databases">
        <authorList>
            <person name="Varghese N."/>
            <person name="Submissions S."/>
        </authorList>
    </citation>
    <scope>NUCLEOTIDE SEQUENCE [LARGE SCALE GENOMIC DNA]</scope>
    <source>
        <strain evidence="3">Jip14</strain>
    </source>
</reference>
<dbReference type="InterPro" id="IPR000182">
    <property type="entry name" value="GNAT_dom"/>
</dbReference>
<dbReference type="Proteomes" id="UP000198916">
    <property type="component" value="Unassembled WGS sequence"/>
</dbReference>